<dbReference type="PRINTS" id="PR00778">
    <property type="entry name" value="HTHARSR"/>
</dbReference>
<feature type="domain" description="HTH arsR-type" evidence="1">
    <location>
        <begin position="1"/>
        <end position="92"/>
    </location>
</feature>
<dbReference type="Proteomes" id="UP000555564">
    <property type="component" value="Unassembled WGS sequence"/>
</dbReference>
<dbReference type="PANTHER" id="PTHR38600">
    <property type="entry name" value="TRANSCRIPTIONAL REGULATORY PROTEIN"/>
    <property type="match status" value="1"/>
</dbReference>
<evidence type="ECO:0000259" key="1">
    <source>
        <dbReference type="PROSITE" id="PS50987"/>
    </source>
</evidence>
<protein>
    <submittedName>
        <fullName evidence="2">DNA-binding transcriptional ArsR family regulator</fullName>
    </submittedName>
</protein>
<dbReference type="GO" id="GO:0003700">
    <property type="term" value="F:DNA-binding transcription factor activity"/>
    <property type="evidence" value="ECO:0007669"/>
    <property type="project" value="InterPro"/>
</dbReference>
<dbReference type="InterPro" id="IPR011991">
    <property type="entry name" value="ArsR-like_HTH"/>
</dbReference>
<dbReference type="PANTHER" id="PTHR38600:SF2">
    <property type="entry name" value="SLL0088 PROTEIN"/>
    <property type="match status" value="1"/>
</dbReference>
<dbReference type="InterPro" id="IPR036390">
    <property type="entry name" value="WH_DNA-bd_sf"/>
</dbReference>
<dbReference type="Gene3D" id="1.10.10.10">
    <property type="entry name" value="Winged helix-like DNA-binding domain superfamily/Winged helix DNA-binding domain"/>
    <property type="match status" value="1"/>
</dbReference>
<name>A0A7X0II58_9ACTN</name>
<proteinExistence type="predicted"/>
<evidence type="ECO:0000313" key="2">
    <source>
        <dbReference type="EMBL" id="MBB6474102.1"/>
    </source>
</evidence>
<dbReference type="Pfam" id="PF12840">
    <property type="entry name" value="HTH_20"/>
    <property type="match status" value="1"/>
</dbReference>
<keyword evidence="3" id="KW-1185">Reference proteome</keyword>
<dbReference type="GO" id="GO:0003677">
    <property type="term" value="F:DNA binding"/>
    <property type="evidence" value="ECO:0007669"/>
    <property type="project" value="UniProtKB-KW"/>
</dbReference>
<dbReference type="RefSeq" id="WP_184982337.1">
    <property type="nucleotide sequence ID" value="NZ_BAAALO010000094.1"/>
</dbReference>
<dbReference type="InterPro" id="IPR036388">
    <property type="entry name" value="WH-like_DNA-bd_sf"/>
</dbReference>
<organism evidence="2 3">
    <name type="scientific">Sphaerisporangium rubeum</name>
    <dbReference type="NCBI Taxonomy" id="321317"/>
    <lineage>
        <taxon>Bacteria</taxon>
        <taxon>Bacillati</taxon>
        <taxon>Actinomycetota</taxon>
        <taxon>Actinomycetes</taxon>
        <taxon>Streptosporangiales</taxon>
        <taxon>Streptosporangiaceae</taxon>
        <taxon>Sphaerisporangium</taxon>
    </lineage>
</organism>
<dbReference type="CDD" id="cd00090">
    <property type="entry name" value="HTH_ARSR"/>
    <property type="match status" value="1"/>
</dbReference>
<evidence type="ECO:0000313" key="3">
    <source>
        <dbReference type="Proteomes" id="UP000555564"/>
    </source>
</evidence>
<dbReference type="PROSITE" id="PS50987">
    <property type="entry name" value="HTH_ARSR_2"/>
    <property type="match status" value="1"/>
</dbReference>
<reference evidence="2 3" key="1">
    <citation type="submission" date="2020-08" db="EMBL/GenBank/DDBJ databases">
        <title>Sequencing the genomes of 1000 actinobacteria strains.</title>
        <authorList>
            <person name="Klenk H.-P."/>
        </authorList>
    </citation>
    <scope>NUCLEOTIDE SEQUENCE [LARGE SCALE GENOMIC DNA]</scope>
    <source>
        <strain evidence="2 3">DSM 44936</strain>
    </source>
</reference>
<accession>A0A7X0II58</accession>
<dbReference type="AlphaFoldDB" id="A0A7X0II58"/>
<dbReference type="SUPFAM" id="SSF46785">
    <property type="entry name" value="Winged helix' DNA-binding domain"/>
    <property type="match status" value="1"/>
</dbReference>
<keyword evidence="2" id="KW-0238">DNA-binding</keyword>
<comment type="caution">
    <text evidence="2">The sequence shown here is derived from an EMBL/GenBank/DDBJ whole genome shotgun (WGS) entry which is preliminary data.</text>
</comment>
<sequence length="116" mass="13022">MVQSLLDRTFAALSDPTRREILVRLGGGPASVTELAEPFGMTLTGLKKHIQVLEDARLVTTEKAGRVRTCRLGPGRLEDAVEWIDIYRRQWERRLDGLEAYLDGKSTKNSEKGNPQ</sequence>
<gene>
    <name evidence="2" type="ORF">BJ992_003533</name>
</gene>
<dbReference type="InterPro" id="IPR001845">
    <property type="entry name" value="HTH_ArsR_DNA-bd_dom"/>
</dbReference>
<dbReference type="EMBL" id="JACHIU010000001">
    <property type="protein sequence ID" value="MBB6474102.1"/>
    <property type="molecule type" value="Genomic_DNA"/>
</dbReference>
<dbReference type="NCBIfam" id="NF033788">
    <property type="entry name" value="HTH_metalloreg"/>
    <property type="match status" value="1"/>
</dbReference>
<dbReference type="SMART" id="SM00418">
    <property type="entry name" value="HTH_ARSR"/>
    <property type="match status" value="1"/>
</dbReference>